<sequence length="147" mass="16652">MDGLAIIIALIIGAISAFSGQKDKDQKQQKPRPVNRPKPTPTPSGRTYPEEASHEKTSREVYQEQARTTHQYSDEIQSLEIGSGEITDKGRKTPRKKVVQQKKASASISMKKQLTKKRIAESIIMSEVLGRPRAHKPYDFNYKNKFK</sequence>
<proteinExistence type="predicted"/>
<evidence type="ECO:0000313" key="2">
    <source>
        <dbReference type="EMBL" id="MBB6454316.1"/>
    </source>
</evidence>
<evidence type="ECO:0000313" key="3">
    <source>
        <dbReference type="Proteomes" id="UP000581688"/>
    </source>
</evidence>
<reference evidence="2 3" key="1">
    <citation type="submission" date="2020-08" db="EMBL/GenBank/DDBJ databases">
        <title>Genomic Encyclopedia of Type Strains, Phase IV (KMG-IV): sequencing the most valuable type-strain genomes for metagenomic binning, comparative biology and taxonomic classification.</title>
        <authorList>
            <person name="Goeker M."/>
        </authorList>
    </citation>
    <scope>NUCLEOTIDE SEQUENCE [LARGE SCALE GENOMIC DNA]</scope>
    <source>
        <strain evidence="2 3">DSM 19612</strain>
    </source>
</reference>
<gene>
    <name evidence="2" type="ORF">HNQ94_002791</name>
</gene>
<keyword evidence="3" id="KW-1185">Reference proteome</keyword>
<protein>
    <submittedName>
        <fullName evidence="2">Uncharacterized protein</fullName>
    </submittedName>
</protein>
<feature type="compositionally biased region" description="Basic and acidic residues" evidence="1">
    <location>
        <begin position="48"/>
        <end position="62"/>
    </location>
</feature>
<organism evidence="2 3">
    <name type="scientific">Salirhabdus euzebyi</name>
    <dbReference type="NCBI Taxonomy" id="394506"/>
    <lineage>
        <taxon>Bacteria</taxon>
        <taxon>Bacillati</taxon>
        <taxon>Bacillota</taxon>
        <taxon>Bacilli</taxon>
        <taxon>Bacillales</taxon>
        <taxon>Bacillaceae</taxon>
        <taxon>Salirhabdus</taxon>
    </lineage>
</organism>
<evidence type="ECO:0000256" key="1">
    <source>
        <dbReference type="SAM" id="MobiDB-lite"/>
    </source>
</evidence>
<dbReference type="RefSeq" id="WP_174494623.1">
    <property type="nucleotide sequence ID" value="NZ_CADDWK010000001.1"/>
</dbReference>
<feature type="compositionally biased region" description="Polar residues" evidence="1">
    <location>
        <begin position="102"/>
        <end position="111"/>
    </location>
</feature>
<accession>A0A841Q7D6</accession>
<name>A0A841Q7D6_9BACI</name>
<comment type="caution">
    <text evidence="2">The sequence shown here is derived from an EMBL/GenBank/DDBJ whole genome shotgun (WGS) entry which is preliminary data.</text>
</comment>
<feature type="region of interest" description="Disordered" evidence="1">
    <location>
        <begin position="18"/>
        <end position="111"/>
    </location>
</feature>
<feature type="compositionally biased region" description="Polar residues" evidence="1">
    <location>
        <begin position="65"/>
        <end position="76"/>
    </location>
</feature>
<dbReference type="Proteomes" id="UP000581688">
    <property type="component" value="Unassembled WGS sequence"/>
</dbReference>
<dbReference type="EMBL" id="JACHGH010000008">
    <property type="protein sequence ID" value="MBB6454316.1"/>
    <property type="molecule type" value="Genomic_DNA"/>
</dbReference>
<dbReference type="AlphaFoldDB" id="A0A841Q7D6"/>